<accession>A0A2T8IMP6</accession>
<gene>
    <name evidence="1" type="ORF">PAHAL_5G384000</name>
</gene>
<protein>
    <submittedName>
        <fullName evidence="1">Uncharacterized protein</fullName>
    </submittedName>
</protein>
<dbReference type="Proteomes" id="UP000243499">
    <property type="component" value="Chromosome 5"/>
</dbReference>
<reference evidence="1" key="1">
    <citation type="submission" date="2018-04" db="EMBL/GenBank/DDBJ databases">
        <title>WGS assembly of Panicum hallii.</title>
        <authorList>
            <person name="Lovell J."/>
            <person name="Jenkins J."/>
            <person name="Lowry D."/>
            <person name="Mamidi S."/>
            <person name="Sreedasyam A."/>
            <person name="Weng X."/>
            <person name="Barry K."/>
            <person name="Bonette J."/>
            <person name="Campitelli B."/>
            <person name="Daum C."/>
            <person name="Gordon S."/>
            <person name="Gould B."/>
            <person name="Lipzen A."/>
            <person name="Macqueen A."/>
            <person name="Palacio-Mejia J."/>
            <person name="Plott C."/>
            <person name="Shakirov E."/>
            <person name="Shu S."/>
            <person name="Yoshinaga Y."/>
            <person name="Zane M."/>
            <person name="Rokhsar D."/>
            <person name="Grimwood J."/>
            <person name="Schmutz J."/>
            <person name="Juenger T."/>
        </authorList>
    </citation>
    <scope>NUCLEOTIDE SEQUENCE [LARGE SCALE GENOMIC DNA]</scope>
    <source>
        <strain evidence="1">FIL2</strain>
    </source>
</reference>
<name>A0A2T8IMP6_9POAL</name>
<evidence type="ECO:0000313" key="1">
    <source>
        <dbReference type="EMBL" id="PVH38896.1"/>
    </source>
</evidence>
<dbReference type="AlphaFoldDB" id="A0A2T8IMP6"/>
<sequence length="55" mass="6179">MPRLRHANYFSCGLPSPPSVHQDEACLDCHTQRLGTNSAVRASAEFKLFFSFCYA</sequence>
<organism evidence="1">
    <name type="scientific">Panicum hallii</name>
    <dbReference type="NCBI Taxonomy" id="206008"/>
    <lineage>
        <taxon>Eukaryota</taxon>
        <taxon>Viridiplantae</taxon>
        <taxon>Streptophyta</taxon>
        <taxon>Embryophyta</taxon>
        <taxon>Tracheophyta</taxon>
        <taxon>Spermatophyta</taxon>
        <taxon>Magnoliopsida</taxon>
        <taxon>Liliopsida</taxon>
        <taxon>Poales</taxon>
        <taxon>Poaceae</taxon>
        <taxon>PACMAD clade</taxon>
        <taxon>Panicoideae</taxon>
        <taxon>Panicodae</taxon>
        <taxon>Paniceae</taxon>
        <taxon>Panicinae</taxon>
        <taxon>Panicum</taxon>
        <taxon>Panicum sect. Panicum</taxon>
    </lineage>
</organism>
<dbReference type="Gramene" id="PVH38896">
    <property type="protein sequence ID" value="PVH38896"/>
    <property type="gene ID" value="PAHAL_5G384000"/>
</dbReference>
<proteinExistence type="predicted"/>
<dbReference type="EMBL" id="CM008050">
    <property type="protein sequence ID" value="PVH38896.1"/>
    <property type="molecule type" value="Genomic_DNA"/>
</dbReference>